<dbReference type="InterPro" id="IPR019458">
    <property type="entry name" value="Est1-like_N"/>
</dbReference>
<dbReference type="Gene3D" id="1.25.40.10">
    <property type="entry name" value="Tetratricopeptide repeat domain"/>
    <property type="match status" value="1"/>
</dbReference>
<dbReference type="GO" id="GO:0070034">
    <property type="term" value="F:telomerase RNA binding"/>
    <property type="evidence" value="ECO:0007669"/>
    <property type="project" value="TreeGrafter"/>
</dbReference>
<dbReference type="PANTHER" id="PTHR15696">
    <property type="entry name" value="SMG-7 SUPPRESSOR WITH MORPHOLOGICAL EFFECT ON GENITALIA PROTEIN 7"/>
    <property type="match status" value="1"/>
</dbReference>
<name>A0A820AQL2_9BILA</name>
<evidence type="ECO:0000256" key="1">
    <source>
        <dbReference type="ARBA" id="ARBA00023161"/>
    </source>
</evidence>
<reference evidence="4" key="1">
    <citation type="submission" date="2021-02" db="EMBL/GenBank/DDBJ databases">
        <authorList>
            <person name="Nowell W R."/>
        </authorList>
    </citation>
    <scope>NUCLEOTIDE SEQUENCE</scope>
</reference>
<evidence type="ECO:0000259" key="3">
    <source>
        <dbReference type="Pfam" id="PF10374"/>
    </source>
</evidence>
<keyword evidence="1" id="KW-0866">Nonsense-mediated mRNA decay</keyword>
<sequence>MVVPQSQVASNESRLELDKNKKNYINTITLSKRLSDRYSGHHSLQNIFNPESCRLRDKFKQMCETLLLDDPIDYGLKIIDLLWRKAAYDPIQIFKRYRQEYDETTITEIQIMYRMHLLSIFGFYSNLLINLAVNITTTTTKIENLIESLLKLIHKCLVCLGDLSRYLSEYDGCIQTAEKYYTMAVLLDPEIGMPLNQLGTLCGRSNVNCDAAFFYLLCLSTTHPFDGAKDNLQMLFERNERRFLEFNKQQTKNRNDKTSNREIRRFLVEFLHVTHQLLESNNIGQIQELGQQTLNDFNACMFYQNDSLLSDDLVFKLLSISMMLVDRIQRTRSRTVK</sequence>
<dbReference type="AlphaFoldDB" id="A0A820AQL2"/>
<dbReference type="InterPro" id="IPR018834">
    <property type="entry name" value="DNA/RNA-bd_Est1-type"/>
</dbReference>
<dbReference type="SUPFAM" id="SSF48452">
    <property type="entry name" value="TPR-like"/>
    <property type="match status" value="1"/>
</dbReference>
<accession>A0A820AQL2</accession>
<dbReference type="GO" id="GO:0005697">
    <property type="term" value="C:telomerase holoenzyme complex"/>
    <property type="evidence" value="ECO:0007669"/>
    <property type="project" value="TreeGrafter"/>
</dbReference>
<evidence type="ECO:0000313" key="5">
    <source>
        <dbReference type="Proteomes" id="UP000663881"/>
    </source>
</evidence>
<dbReference type="EMBL" id="CAJOAY010008177">
    <property type="protein sequence ID" value="CAF4181107.1"/>
    <property type="molecule type" value="Genomic_DNA"/>
</dbReference>
<dbReference type="Pfam" id="PF10373">
    <property type="entry name" value="EST1_DNA_bind"/>
    <property type="match status" value="1"/>
</dbReference>
<dbReference type="GO" id="GO:0000184">
    <property type="term" value="P:nuclear-transcribed mRNA catabolic process, nonsense-mediated decay"/>
    <property type="evidence" value="ECO:0007669"/>
    <property type="project" value="UniProtKB-KW"/>
</dbReference>
<comment type="caution">
    <text evidence="4">The sequence shown here is derived from an EMBL/GenBank/DDBJ whole genome shotgun (WGS) entry which is preliminary data.</text>
</comment>
<dbReference type="GO" id="GO:0042162">
    <property type="term" value="F:telomeric DNA binding"/>
    <property type="evidence" value="ECO:0007669"/>
    <property type="project" value="TreeGrafter"/>
</dbReference>
<evidence type="ECO:0000259" key="2">
    <source>
        <dbReference type="Pfam" id="PF10373"/>
    </source>
</evidence>
<feature type="domain" description="DNA/RNA-binding" evidence="2">
    <location>
        <begin position="177"/>
        <end position="335"/>
    </location>
</feature>
<organism evidence="4 5">
    <name type="scientific">Adineta steineri</name>
    <dbReference type="NCBI Taxonomy" id="433720"/>
    <lineage>
        <taxon>Eukaryota</taxon>
        <taxon>Metazoa</taxon>
        <taxon>Spiralia</taxon>
        <taxon>Gnathifera</taxon>
        <taxon>Rotifera</taxon>
        <taxon>Eurotatoria</taxon>
        <taxon>Bdelloidea</taxon>
        <taxon>Adinetida</taxon>
        <taxon>Adinetidae</taxon>
        <taxon>Adineta</taxon>
    </lineage>
</organism>
<dbReference type="Pfam" id="PF10374">
    <property type="entry name" value="EST1"/>
    <property type="match status" value="1"/>
</dbReference>
<feature type="non-terminal residue" evidence="4">
    <location>
        <position position="1"/>
    </location>
</feature>
<dbReference type="InterPro" id="IPR011990">
    <property type="entry name" value="TPR-like_helical_dom_sf"/>
</dbReference>
<dbReference type="PANTHER" id="PTHR15696:SF7">
    <property type="entry name" value="NONSENSE-MEDIATED MRNA DECAY FACTOR"/>
    <property type="match status" value="1"/>
</dbReference>
<gene>
    <name evidence="4" type="ORF">OKA104_LOCUS39905</name>
</gene>
<proteinExistence type="predicted"/>
<feature type="domain" description="Telomerase activating protein Est1-like N-terminal" evidence="3">
    <location>
        <begin position="77"/>
        <end position="170"/>
    </location>
</feature>
<dbReference type="InterPro" id="IPR045153">
    <property type="entry name" value="Est1/Ebs1-like"/>
</dbReference>
<dbReference type="Proteomes" id="UP000663881">
    <property type="component" value="Unassembled WGS sequence"/>
</dbReference>
<protein>
    <submittedName>
        <fullName evidence="4">Uncharacterized protein</fullName>
    </submittedName>
</protein>
<evidence type="ECO:0000313" key="4">
    <source>
        <dbReference type="EMBL" id="CAF4181107.1"/>
    </source>
</evidence>